<reference evidence="2" key="1">
    <citation type="submission" date="2022-01" db="EMBL/GenBank/DDBJ databases">
        <title>Genome Sequence Resource for Two Populations of Ditylenchus destructor, the Migratory Endoparasitic Phytonematode.</title>
        <authorList>
            <person name="Zhang H."/>
            <person name="Lin R."/>
            <person name="Xie B."/>
        </authorList>
    </citation>
    <scope>NUCLEOTIDE SEQUENCE</scope>
    <source>
        <strain evidence="2">BazhouSP</strain>
    </source>
</reference>
<dbReference type="Proteomes" id="UP001201812">
    <property type="component" value="Unassembled WGS sequence"/>
</dbReference>
<proteinExistence type="predicted"/>
<feature type="region of interest" description="Disordered" evidence="1">
    <location>
        <begin position="1"/>
        <end position="24"/>
    </location>
</feature>
<keyword evidence="3" id="KW-1185">Reference proteome</keyword>
<feature type="compositionally biased region" description="Polar residues" evidence="1">
    <location>
        <begin position="77"/>
        <end position="93"/>
    </location>
</feature>
<sequence>MSESGCGKVPDPEPGVKFVAPSTFPRKDSFKFGHVPVSDIASIQRKPSASSDESPRQSQSMDCSPPNHTASDHINVKQRTMMASRQSSRNAPSTPVKIERRRSFLDKYSDIEEDQEIGTSKS</sequence>
<feature type="region of interest" description="Disordered" evidence="1">
    <location>
        <begin position="38"/>
        <end position="122"/>
    </location>
</feature>
<evidence type="ECO:0000313" key="2">
    <source>
        <dbReference type="EMBL" id="KAI1706523.1"/>
    </source>
</evidence>
<organism evidence="2 3">
    <name type="scientific">Ditylenchus destructor</name>
    <dbReference type="NCBI Taxonomy" id="166010"/>
    <lineage>
        <taxon>Eukaryota</taxon>
        <taxon>Metazoa</taxon>
        <taxon>Ecdysozoa</taxon>
        <taxon>Nematoda</taxon>
        <taxon>Chromadorea</taxon>
        <taxon>Rhabditida</taxon>
        <taxon>Tylenchina</taxon>
        <taxon>Tylenchomorpha</taxon>
        <taxon>Sphaerularioidea</taxon>
        <taxon>Anguinidae</taxon>
        <taxon>Anguininae</taxon>
        <taxon>Ditylenchus</taxon>
    </lineage>
</organism>
<feature type="compositionally biased region" description="Basic and acidic residues" evidence="1">
    <location>
        <begin position="97"/>
        <end position="110"/>
    </location>
</feature>
<evidence type="ECO:0000313" key="3">
    <source>
        <dbReference type="Proteomes" id="UP001201812"/>
    </source>
</evidence>
<evidence type="ECO:0000256" key="1">
    <source>
        <dbReference type="SAM" id="MobiDB-lite"/>
    </source>
</evidence>
<dbReference type="EMBL" id="JAKKPZ010000047">
    <property type="protein sequence ID" value="KAI1706523.1"/>
    <property type="molecule type" value="Genomic_DNA"/>
</dbReference>
<name>A0AAD4MVG2_9BILA</name>
<accession>A0AAD4MVG2</accession>
<feature type="compositionally biased region" description="Polar residues" evidence="1">
    <location>
        <begin position="45"/>
        <end position="69"/>
    </location>
</feature>
<protein>
    <submittedName>
        <fullName evidence="2">Uncharacterized protein</fullName>
    </submittedName>
</protein>
<dbReference type="AlphaFoldDB" id="A0AAD4MVG2"/>
<gene>
    <name evidence="2" type="ORF">DdX_12983</name>
</gene>
<comment type="caution">
    <text evidence="2">The sequence shown here is derived from an EMBL/GenBank/DDBJ whole genome shotgun (WGS) entry which is preliminary data.</text>
</comment>